<keyword evidence="2" id="KW-1185">Reference proteome</keyword>
<name>A0A2A4I0F5_9SPHN</name>
<dbReference type="Proteomes" id="UP000218784">
    <property type="component" value="Unassembled WGS sequence"/>
</dbReference>
<evidence type="ECO:0008006" key="3">
    <source>
        <dbReference type="Google" id="ProtNLM"/>
    </source>
</evidence>
<organism evidence="1 2">
    <name type="scientific">Sphingomonas ginsenosidimutans</name>
    <dbReference type="NCBI Taxonomy" id="862134"/>
    <lineage>
        <taxon>Bacteria</taxon>
        <taxon>Pseudomonadati</taxon>
        <taxon>Pseudomonadota</taxon>
        <taxon>Alphaproteobacteria</taxon>
        <taxon>Sphingomonadales</taxon>
        <taxon>Sphingomonadaceae</taxon>
        <taxon>Sphingomonas</taxon>
    </lineage>
</organism>
<comment type="caution">
    <text evidence="1">The sequence shown here is derived from an EMBL/GenBank/DDBJ whole genome shotgun (WGS) entry which is preliminary data.</text>
</comment>
<evidence type="ECO:0000313" key="2">
    <source>
        <dbReference type="Proteomes" id="UP000218784"/>
    </source>
</evidence>
<gene>
    <name evidence="1" type="ORF">COA17_05755</name>
</gene>
<reference evidence="1 2" key="1">
    <citation type="submission" date="2017-09" db="EMBL/GenBank/DDBJ databases">
        <title>Sphingomonas ginsenosidimutans KACC 14949, whole genome shotgun sequence.</title>
        <authorList>
            <person name="Feng G."/>
            <person name="Zhu H."/>
        </authorList>
    </citation>
    <scope>NUCLEOTIDE SEQUENCE [LARGE SCALE GENOMIC DNA]</scope>
    <source>
        <strain evidence="1 2">KACC 14949</strain>
    </source>
</reference>
<sequence length="124" mass="13954">MVTPDAFFRIDVNPAREFVEIALSGLWSTDTIRRFETDLRRRLLDLPAIGRQRTLFDLTGFIVQVKEVAAGFERLAADRGIASRRIAVIGAAPLLRMQTRRVAPDYGLFTDRAAAMEWLFADAA</sequence>
<accession>A0A2A4I0F5</accession>
<dbReference type="EMBL" id="NWVD01000002">
    <property type="protein sequence ID" value="PCG09397.1"/>
    <property type="molecule type" value="Genomic_DNA"/>
</dbReference>
<proteinExistence type="predicted"/>
<protein>
    <recommendedName>
        <fullName evidence="3">STAS/SEC14 domain-containing protein</fullName>
    </recommendedName>
</protein>
<dbReference type="AlphaFoldDB" id="A0A2A4I0F5"/>
<evidence type="ECO:0000313" key="1">
    <source>
        <dbReference type="EMBL" id="PCG09397.1"/>
    </source>
</evidence>